<name>B4JTW0_DROGR</name>
<dbReference type="SUPFAM" id="SSF50475">
    <property type="entry name" value="FMN-binding split barrel"/>
    <property type="match status" value="1"/>
</dbReference>
<dbReference type="Gene3D" id="2.30.110.10">
    <property type="entry name" value="Electron Transport, Fmn-binding Protein, Chain A"/>
    <property type="match status" value="1"/>
</dbReference>
<dbReference type="OrthoDB" id="46836at2759"/>
<dbReference type="FunCoup" id="B4JTW0">
    <property type="interactions" value="19"/>
</dbReference>
<accession>B4JTW0</accession>
<dbReference type="Proteomes" id="UP000001070">
    <property type="component" value="Unassembled WGS sequence"/>
</dbReference>
<dbReference type="PANTHER" id="PTHR13343">
    <property type="entry name" value="CREG1 PROTEIN"/>
    <property type="match status" value="1"/>
</dbReference>
<sequence length="212" mass="23709">MYSAGCIWMLLIAVGCASVGLTQAYSALQDARIIAEYRRQLGLNHTKIARELVHRANWAAVGSISTNDVVNGYPMVNIISIDDNNLKGKSSGIIRFMLTDLDFTGPDWQNDNKVTFMFTDEQTLNCKNTNKDPMEPTCARVIISGQVIKVPENSPSFKQEQAIFINRHPAAANWIKVHAFYLCELDIQNIFVLDFYGGPHKVSASDYYAINI</sequence>
<dbReference type="GO" id="GO:0005764">
    <property type="term" value="C:lysosome"/>
    <property type="evidence" value="ECO:0007669"/>
    <property type="project" value="EnsemblMetazoa"/>
</dbReference>
<keyword evidence="4" id="KW-1185">Reference proteome</keyword>
<dbReference type="InterPro" id="IPR012349">
    <property type="entry name" value="Split_barrel_FMN-bd"/>
</dbReference>
<dbReference type="STRING" id="7222.B4JTW0"/>
<dbReference type="GO" id="GO:0005615">
    <property type="term" value="C:extracellular space"/>
    <property type="evidence" value="ECO:0007669"/>
    <property type="project" value="TreeGrafter"/>
</dbReference>
<dbReference type="SMR" id="B4JTW0"/>
<reference evidence="3 4" key="1">
    <citation type="journal article" date="2007" name="Nature">
        <title>Evolution of genes and genomes on the Drosophila phylogeny.</title>
        <authorList>
            <consortium name="Drosophila 12 Genomes Consortium"/>
            <person name="Clark A.G."/>
            <person name="Eisen M.B."/>
            <person name="Smith D.R."/>
            <person name="Bergman C.M."/>
            <person name="Oliver B."/>
            <person name="Markow T.A."/>
            <person name="Kaufman T.C."/>
            <person name="Kellis M."/>
            <person name="Gelbart W."/>
            <person name="Iyer V.N."/>
            <person name="Pollard D.A."/>
            <person name="Sackton T.B."/>
            <person name="Larracuente A.M."/>
            <person name="Singh N.D."/>
            <person name="Abad J.P."/>
            <person name="Abt D.N."/>
            <person name="Adryan B."/>
            <person name="Aguade M."/>
            <person name="Akashi H."/>
            <person name="Anderson W.W."/>
            <person name="Aquadro C.F."/>
            <person name="Ardell D.H."/>
            <person name="Arguello R."/>
            <person name="Artieri C.G."/>
            <person name="Barbash D.A."/>
            <person name="Barker D."/>
            <person name="Barsanti P."/>
            <person name="Batterham P."/>
            <person name="Batzoglou S."/>
            <person name="Begun D."/>
            <person name="Bhutkar A."/>
            <person name="Blanco E."/>
            <person name="Bosak S.A."/>
            <person name="Bradley R.K."/>
            <person name="Brand A.D."/>
            <person name="Brent M.R."/>
            <person name="Brooks A.N."/>
            <person name="Brown R.H."/>
            <person name="Butlin R.K."/>
            <person name="Caggese C."/>
            <person name="Calvi B.R."/>
            <person name="Bernardo de Carvalho A."/>
            <person name="Caspi A."/>
            <person name="Castrezana S."/>
            <person name="Celniker S.E."/>
            <person name="Chang J.L."/>
            <person name="Chapple C."/>
            <person name="Chatterji S."/>
            <person name="Chinwalla A."/>
            <person name="Civetta A."/>
            <person name="Clifton S.W."/>
            <person name="Comeron J.M."/>
            <person name="Costello J.C."/>
            <person name="Coyne J.A."/>
            <person name="Daub J."/>
            <person name="David R.G."/>
            <person name="Delcher A.L."/>
            <person name="Delehaunty K."/>
            <person name="Do C.B."/>
            <person name="Ebling H."/>
            <person name="Edwards K."/>
            <person name="Eickbush T."/>
            <person name="Evans J.D."/>
            <person name="Filipski A."/>
            <person name="Findeiss S."/>
            <person name="Freyhult E."/>
            <person name="Fulton L."/>
            <person name="Fulton R."/>
            <person name="Garcia A.C."/>
            <person name="Gardiner A."/>
            <person name="Garfield D.A."/>
            <person name="Garvin B.E."/>
            <person name="Gibson G."/>
            <person name="Gilbert D."/>
            <person name="Gnerre S."/>
            <person name="Godfrey J."/>
            <person name="Good R."/>
            <person name="Gotea V."/>
            <person name="Gravely B."/>
            <person name="Greenberg A.J."/>
            <person name="Griffiths-Jones S."/>
            <person name="Gross S."/>
            <person name="Guigo R."/>
            <person name="Gustafson E.A."/>
            <person name="Haerty W."/>
            <person name="Hahn M.W."/>
            <person name="Halligan D.L."/>
            <person name="Halpern A.L."/>
            <person name="Halter G.M."/>
            <person name="Han M.V."/>
            <person name="Heger A."/>
            <person name="Hillier L."/>
            <person name="Hinrichs A.S."/>
            <person name="Holmes I."/>
            <person name="Hoskins R.A."/>
            <person name="Hubisz M.J."/>
            <person name="Hultmark D."/>
            <person name="Huntley M.A."/>
            <person name="Jaffe D.B."/>
            <person name="Jagadeeshan S."/>
            <person name="Jeck W.R."/>
            <person name="Johnson J."/>
            <person name="Jones C.D."/>
            <person name="Jordan W.C."/>
            <person name="Karpen G.H."/>
            <person name="Kataoka E."/>
            <person name="Keightley P.D."/>
            <person name="Kheradpour P."/>
            <person name="Kirkness E.F."/>
            <person name="Koerich L.B."/>
            <person name="Kristiansen K."/>
            <person name="Kudrna D."/>
            <person name="Kulathinal R.J."/>
            <person name="Kumar S."/>
            <person name="Kwok R."/>
            <person name="Lander E."/>
            <person name="Langley C.H."/>
            <person name="Lapoint R."/>
            <person name="Lazzaro B.P."/>
            <person name="Lee S.J."/>
            <person name="Levesque L."/>
            <person name="Li R."/>
            <person name="Lin C.F."/>
            <person name="Lin M.F."/>
            <person name="Lindblad-Toh K."/>
            <person name="Llopart A."/>
            <person name="Long M."/>
            <person name="Low L."/>
            <person name="Lozovsky E."/>
            <person name="Lu J."/>
            <person name="Luo M."/>
            <person name="Machado C.A."/>
            <person name="Makalowski W."/>
            <person name="Marzo M."/>
            <person name="Matsuda M."/>
            <person name="Matzkin L."/>
            <person name="McAllister B."/>
            <person name="McBride C.S."/>
            <person name="McKernan B."/>
            <person name="McKernan K."/>
            <person name="Mendez-Lago M."/>
            <person name="Minx P."/>
            <person name="Mollenhauer M.U."/>
            <person name="Montooth K."/>
            <person name="Mount S.M."/>
            <person name="Mu X."/>
            <person name="Myers E."/>
            <person name="Negre B."/>
            <person name="Newfeld S."/>
            <person name="Nielsen R."/>
            <person name="Noor M.A."/>
            <person name="O'Grady P."/>
            <person name="Pachter L."/>
            <person name="Papaceit M."/>
            <person name="Parisi M.J."/>
            <person name="Parisi M."/>
            <person name="Parts L."/>
            <person name="Pedersen J.S."/>
            <person name="Pesole G."/>
            <person name="Phillippy A.M."/>
            <person name="Ponting C.P."/>
            <person name="Pop M."/>
            <person name="Porcelli D."/>
            <person name="Powell J.R."/>
            <person name="Prohaska S."/>
            <person name="Pruitt K."/>
            <person name="Puig M."/>
            <person name="Quesneville H."/>
            <person name="Ram K.R."/>
            <person name="Rand D."/>
            <person name="Rasmussen M.D."/>
            <person name="Reed L.K."/>
            <person name="Reenan R."/>
            <person name="Reily A."/>
            <person name="Remington K.A."/>
            <person name="Rieger T.T."/>
            <person name="Ritchie M.G."/>
            <person name="Robin C."/>
            <person name="Rogers Y.H."/>
            <person name="Rohde C."/>
            <person name="Rozas J."/>
            <person name="Rubenfield M.J."/>
            <person name="Ruiz A."/>
            <person name="Russo S."/>
            <person name="Salzberg S.L."/>
            <person name="Sanchez-Gracia A."/>
            <person name="Saranga D.J."/>
            <person name="Sato H."/>
            <person name="Schaeffer S.W."/>
            <person name="Schatz M.C."/>
            <person name="Schlenke T."/>
            <person name="Schwartz R."/>
            <person name="Segarra C."/>
            <person name="Singh R.S."/>
            <person name="Sirot L."/>
            <person name="Sirota M."/>
            <person name="Sisneros N.B."/>
            <person name="Smith C.D."/>
            <person name="Smith T.F."/>
            <person name="Spieth J."/>
            <person name="Stage D.E."/>
            <person name="Stark A."/>
            <person name="Stephan W."/>
            <person name="Strausberg R.L."/>
            <person name="Strempel S."/>
            <person name="Sturgill D."/>
            <person name="Sutton G."/>
            <person name="Sutton G.G."/>
            <person name="Tao W."/>
            <person name="Teichmann S."/>
            <person name="Tobari Y.N."/>
            <person name="Tomimura Y."/>
            <person name="Tsolas J.M."/>
            <person name="Valente V.L."/>
            <person name="Venter E."/>
            <person name="Venter J.C."/>
            <person name="Vicario S."/>
            <person name="Vieira F.G."/>
            <person name="Vilella A.J."/>
            <person name="Villasante A."/>
            <person name="Walenz B."/>
            <person name="Wang J."/>
            <person name="Wasserman M."/>
            <person name="Watts T."/>
            <person name="Wilson D."/>
            <person name="Wilson R.K."/>
            <person name="Wing R.A."/>
            <person name="Wolfner M.F."/>
            <person name="Wong A."/>
            <person name="Wong G.K."/>
            <person name="Wu C.I."/>
            <person name="Wu G."/>
            <person name="Yamamoto D."/>
            <person name="Yang H.P."/>
            <person name="Yang S.P."/>
            <person name="Yorke J.A."/>
            <person name="Yoshida K."/>
            <person name="Zdobnov E."/>
            <person name="Zhang P."/>
            <person name="Zhang Y."/>
            <person name="Zimin A.V."/>
            <person name="Baldwin J."/>
            <person name="Abdouelleil A."/>
            <person name="Abdulkadir J."/>
            <person name="Abebe A."/>
            <person name="Abera B."/>
            <person name="Abreu J."/>
            <person name="Acer S.C."/>
            <person name="Aftuck L."/>
            <person name="Alexander A."/>
            <person name="An P."/>
            <person name="Anderson E."/>
            <person name="Anderson S."/>
            <person name="Arachi H."/>
            <person name="Azer M."/>
            <person name="Bachantsang P."/>
            <person name="Barry A."/>
            <person name="Bayul T."/>
            <person name="Berlin A."/>
            <person name="Bessette D."/>
            <person name="Bloom T."/>
            <person name="Blye J."/>
            <person name="Boguslavskiy L."/>
            <person name="Bonnet C."/>
            <person name="Boukhgalter B."/>
            <person name="Bourzgui I."/>
            <person name="Brown A."/>
            <person name="Cahill P."/>
            <person name="Channer S."/>
            <person name="Cheshatsang Y."/>
            <person name="Chuda L."/>
            <person name="Citroen M."/>
            <person name="Collymore A."/>
            <person name="Cooke P."/>
            <person name="Costello M."/>
            <person name="D'Aco K."/>
            <person name="Daza R."/>
            <person name="De Haan G."/>
            <person name="DeGray S."/>
            <person name="DeMaso C."/>
            <person name="Dhargay N."/>
            <person name="Dooley K."/>
            <person name="Dooley E."/>
            <person name="Doricent M."/>
            <person name="Dorje P."/>
            <person name="Dorjee K."/>
            <person name="Dupes A."/>
            <person name="Elong R."/>
            <person name="Falk J."/>
            <person name="Farina A."/>
            <person name="Faro S."/>
            <person name="Ferguson D."/>
            <person name="Fisher S."/>
            <person name="Foley C.D."/>
            <person name="Franke A."/>
            <person name="Friedrich D."/>
            <person name="Gadbois L."/>
            <person name="Gearin G."/>
            <person name="Gearin C.R."/>
            <person name="Giannoukos G."/>
            <person name="Goode T."/>
            <person name="Graham J."/>
            <person name="Grandbois E."/>
            <person name="Grewal S."/>
            <person name="Gyaltsen K."/>
            <person name="Hafez N."/>
            <person name="Hagos B."/>
            <person name="Hall J."/>
            <person name="Henson C."/>
            <person name="Hollinger A."/>
            <person name="Honan T."/>
            <person name="Huard M.D."/>
            <person name="Hughes L."/>
            <person name="Hurhula B."/>
            <person name="Husby M.E."/>
            <person name="Kamat A."/>
            <person name="Kanga B."/>
            <person name="Kashin S."/>
            <person name="Khazanovich D."/>
            <person name="Kisner P."/>
            <person name="Lance K."/>
            <person name="Lara M."/>
            <person name="Lee W."/>
            <person name="Lennon N."/>
            <person name="Letendre F."/>
            <person name="LeVine R."/>
            <person name="Lipovsky A."/>
            <person name="Liu X."/>
            <person name="Liu J."/>
            <person name="Liu S."/>
            <person name="Lokyitsang T."/>
            <person name="Lokyitsang Y."/>
            <person name="Lubonja R."/>
            <person name="Lui A."/>
            <person name="MacDonald P."/>
            <person name="Magnisalis V."/>
            <person name="Maru K."/>
            <person name="Matthews C."/>
            <person name="McCusker W."/>
            <person name="McDonough S."/>
            <person name="Mehta T."/>
            <person name="Meldrim J."/>
            <person name="Meneus L."/>
            <person name="Mihai O."/>
            <person name="Mihalev A."/>
            <person name="Mihova T."/>
            <person name="Mittelman R."/>
            <person name="Mlenga V."/>
            <person name="Montmayeur A."/>
            <person name="Mulrain L."/>
            <person name="Navidi A."/>
            <person name="Naylor J."/>
            <person name="Negash T."/>
            <person name="Nguyen T."/>
            <person name="Nguyen N."/>
            <person name="Nicol R."/>
            <person name="Norbu C."/>
            <person name="Norbu N."/>
            <person name="Novod N."/>
            <person name="O'Neill B."/>
            <person name="Osman S."/>
            <person name="Markiewicz E."/>
            <person name="Oyono O.L."/>
            <person name="Patti C."/>
            <person name="Phunkhang P."/>
            <person name="Pierre F."/>
            <person name="Priest M."/>
            <person name="Raghuraman S."/>
            <person name="Rege F."/>
            <person name="Reyes R."/>
            <person name="Rise C."/>
            <person name="Rogov P."/>
            <person name="Ross K."/>
            <person name="Ryan E."/>
            <person name="Settipalli S."/>
            <person name="Shea T."/>
            <person name="Sherpa N."/>
            <person name="Shi L."/>
            <person name="Shih D."/>
            <person name="Sparrow T."/>
            <person name="Spaulding J."/>
            <person name="Stalker J."/>
            <person name="Stange-Thomann N."/>
            <person name="Stavropoulos S."/>
            <person name="Stone C."/>
            <person name="Strader C."/>
            <person name="Tesfaye S."/>
            <person name="Thomson T."/>
            <person name="Thoulutsang Y."/>
            <person name="Thoulutsang D."/>
            <person name="Topham K."/>
            <person name="Topping I."/>
            <person name="Tsamla T."/>
            <person name="Vassiliev H."/>
            <person name="Vo A."/>
            <person name="Wangchuk T."/>
            <person name="Wangdi T."/>
            <person name="Weiand M."/>
            <person name="Wilkinson J."/>
            <person name="Wilson A."/>
            <person name="Yadav S."/>
            <person name="Young G."/>
            <person name="Yu Q."/>
            <person name="Zembek L."/>
            <person name="Zhong D."/>
            <person name="Zimmer A."/>
            <person name="Zwirko Z."/>
            <person name="Jaffe D.B."/>
            <person name="Alvarez P."/>
            <person name="Brockman W."/>
            <person name="Butler J."/>
            <person name="Chin C."/>
            <person name="Gnerre S."/>
            <person name="Grabherr M."/>
            <person name="Kleber M."/>
            <person name="Mauceli E."/>
            <person name="MacCallum I."/>
        </authorList>
    </citation>
    <scope>NUCLEOTIDE SEQUENCE [LARGE SCALE GENOMIC DNA]</scope>
    <source>
        <strain evidence="4">Tucson 15287-2541.00</strain>
    </source>
</reference>
<feature type="chain" id="PRO_5002812966" evidence="1">
    <location>
        <begin position="25"/>
        <end position="212"/>
    </location>
</feature>
<organism evidence="4">
    <name type="scientific">Drosophila grimshawi</name>
    <name type="common">Hawaiian fruit fly</name>
    <name type="synonym">Idiomyia grimshawi</name>
    <dbReference type="NCBI Taxonomy" id="7222"/>
    <lineage>
        <taxon>Eukaryota</taxon>
        <taxon>Metazoa</taxon>
        <taxon>Ecdysozoa</taxon>
        <taxon>Arthropoda</taxon>
        <taxon>Hexapoda</taxon>
        <taxon>Insecta</taxon>
        <taxon>Pterygota</taxon>
        <taxon>Neoptera</taxon>
        <taxon>Endopterygota</taxon>
        <taxon>Diptera</taxon>
        <taxon>Brachycera</taxon>
        <taxon>Muscomorpha</taxon>
        <taxon>Ephydroidea</taxon>
        <taxon>Drosophilidae</taxon>
        <taxon>Drosophila</taxon>
        <taxon>Hawaiian Drosophila</taxon>
    </lineage>
</organism>
<dbReference type="OMA" id="TLNCKNA"/>
<dbReference type="FunFam" id="2.30.110.10:FF:000042">
    <property type="entry name" value="Uncharacterized protein, isoform A"/>
    <property type="match status" value="1"/>
</dbReference>
<proteinExistence type="predicted"/>
<evidence type="ECO:0000313" key="3">
    <source>
        <dbReference type="EMBL" id="EDV91539.1"/>
    </source>
</evidence>
<dbReference type="InterPro" id="IPR055343">
    <property type="entry name" value="CREG_beta-barrel"/>
</dbReference>
<evidence type="ECO:0000313" key="4">
    <source>
        <dbReference type="Proteomes" id="UP000001070"/>
    </source>
</evidence>
<keyword evidence="1" id="KW-0732">Signal</keyword>
<dbReference type="PANTHER" id="PTHR13343:SF17">
    <property type="entry name" value="CELLULAR REPRESSOR OF E1A-STIMULATED GENES, ISOFORM A"/>
    <property type="match status" value="1"/>
</dbReference>
<protein>
    <submittedName>
        <fullName evidence="3">GH17497</fullName>
    </submittedName>
</protein>
<evidence type="ECO:0000259" key="2">
    <source>
        <dbReference type="Pfam" id="PF13883"/>
    </source>
</evidence>
<gene>
    <name evidence="3" type="primary">Dgri\GH17497</name>
    <name evidence="3" type="ORF">Dgri_GH17497</name>
</gene>
<dbReference type="eggNOG" id="KOG3374">
    <property type="taxonomic scope" value="Eukaryota"/>
</dbReference>
<feature type="signal peptide" evidence="1">
    <location>
        <begin position="1"/>
        <end position="24"/>
    </location>
</feature>
<dbReference type="Pfam" id="PF13883">
    <property type="entry name" value="CREG_beta-barrel"/>
    <property type="match status" value="1"/>
</dbReference>
<dbReference type="GO" id="GO:0017025">
    <property type="term" value="F:TBP-class protein binding"/>
    <property type="evidence" value="ECO:0007669"/>
    <property type="project" value="EnsemblMetazoa"/>
</dbReference>
<dbReference type="EMBL" id="CH916374">
    <property type="protein sequence ID" value="EDV91539.1"/>
    <property type="molecule type" value="Genomic_DNA"/>
</dbReference>
<dbReference type="KEGG" id="dgr:6568109"/>
<dbReference type="AlphaFoldDB" id="B4JTW0"/>
<feature type="domain" description="CREG-like beta-barrel" evidence="2">
    <location>
        <begin position="44"/>
        <end position="208"/>
    </location>
</feature>
<dbReference type="InParanoid" id="B4JTW0"/>
<dbReference type="PhylomeDB" id="B4JTW0"/>
<dbReference type="HOGENOM" id="CLU_083635_3_0_1"/>
<evidence type="ECO:0000256" key="1">
    <source>
        <dbReference type="SAM" id="SignalP"/>
    </source>
</evidence>